<evidence type="ECO:0000313" key="10">
    <source>
        <dbReference type="EMBL" id="MDY7228207.1"/>
    </source>
</evidence>
<evidence type="ECO:0000256" key="4">
    <source>
        <dbReference type="ARBA" id="ARBA00022989"/>
    </source>
</evidence>
<keyword evidence="11" id="KW-1185">Reference proteome</keyword>
<feature type="transmembrane region" description="Helical" evidence="7">
    <location>
        <begin position="773"/>
        <end position="792"/>
    </location>
</feature>
<comment type="subcellular location">
    <subcellularLocation>
        <location evidence="1">Cell membrane</location>
        <topology evidence="1">Multi-pass membrane protein</topology>
    </subcellularLocation>
</comment>
<dbReference type="PANTHER" id="PTHR30572:SF4">
    <property type="entry name" value="ABC TRANSPORTER PERMEASE YTRF"/>
    <property type="match status" value="1"/>
</dbReference>
<feature type="domain" description="ABC3 transporter permease C-terminal" evidence="8">
    <location>
        <begin position="282"/>
        <end position="398"/>
    </location>
</feature>
<accession>A0ABU5H626</accession>
<keyword evidence="2" id="KW-1003">Cell membrane</keyword>
<dbReference type="Proteomes" id="UP001291309">
    <property type="component" value="Unassembled WGS sequence"/>
</dbReference>
<dbReference type="InterPro" id="IPR003838">
    <property type="entry name" value="ABC3_permease_C"/>
</dbReference>
<comment type="similarity">
    <text evidence="6">Belongs to the ABC-4 integral membrane protein family.</text>
</comment>
<dbReference type="InterPro" id="IPR017800">
    <property type="entry name" value="ADOP"/>
</dbReference>
<dbReference type="RefSeq" id="WP_321546931.1">
    <property type="nucleotide sequence ID" value="NZ_JAXIVS010000005.1"/>
</dbReference>
<dbReference type="Pfam" id="PF12704">
    <property type="entry name" value="MacB_PCD"/>
    <property type="match status" value="2"/>
</dbReference>
<dbReference type="InterPro" id="IPR025857">
    <property type="entry name" value="MacB_PCD"/>
</dbReference>
<feature type="transmembrane region" description="Helical" evidence="7">
    <location>
        <begin position="741"/>
        <end position="767"/>
    </location>
</feature>
<keyword evidence="4 7" id="KW-1133">Transmembrane helix</keyword>
<evidence type="ECO:0000259" key="9">
    <source>
        <dbReference type="Pfam" id="PF12704"/>
    </source>
</evidence>
<proteinExistence type="inferred from homology"/>
<evidence type="ECO:0000259" key="8">
    <source>
        <dbReference type="Pfam" id="PF02687"/>
    </source>
</evidence>
<feature type="transmembrane region" description="Helical" evidence="7">
    <location>
        <begin position="331"/>
        <end position="357"/>
    </location>
</feature>
<dbReference type="EMBL" id="JAXIVS010000005">
    <property type="protein sequence ID" value="MDY7228207.1"/>
    <property type="molecule type" value="Genomic_DNA"/>
</dbReference>
<name>A0ABU5H626_9BACT</name>
<feature type="domain" description="MacB-like periplasmic core" evidence="9">
    <location>
        <begin position="23"/>
        <end position="238"/>
    </location>
</feature>
<protein>
    <submittedName>
        <fullName evidence="10">ABC transporter permease</fullName>
    </submittedName>
</protein>
<feature type="domain" description="MacB-like periplasmic core" evidence="9">
    <location>
        <begin position="431"/>
        <end position="623"/>
    </location>
</feature>
<feature type="transmembrane region" description="Helical" evidence="7">
    <location>
        <begin position="276"/>
        <end position="299"/>
    </location>
</feature>
<evidence type="ECO:0000256" key="3">
    <source>
        <dbReference type="ARBA" id="ARBA00022692"/>
    </source>
</evidence>
<dbReference type="NCBIfam" id="TIGR03434">
    <property type="entry name" value="ADOP"/>
    <property type="match status" value="1"/>
</dbReference>
<evidence type="ECO:0000256" key="1">
    <source>
        <dbReference type="ARBA" id="ARBA00004651"/>
    </source>
</evidence>
<feature type="transmembrane region" description="Helical" evidence="7">
    <location>
        <begin position="421"/>
        <end position="442"/>
    </location>
</feature>
<sequence length="809" mass="86507">MDSFLQDARYALRVLRKSPGFALVAVLALALGIGANSAVFSVVNGVLLRPLPFAEPEQLVRIFGNFRAAGLERISVSIHEYRDYRDLPRALRSVAAYDQVDVTLTGQDTPERLNAITASASLMPTLGVAPTLGRNFREEEESPGQDRVLLLTHRLWRGRFGANPNILGTTVSLDGNSYTVVGVLPEGFEYPRGTDLYIPLAPPTSSLAPGFRGRRFLDVVARLKPGVTLEAAQRDMDRVSGELVQSHPNNYSQSSGWAISVVPMGEQMVGNVRGTLWVLLGAVGFVLLIACTNVANLLLARAAARGREISIRAALGAGRQRLVTQFLTESLILALAGGALGLLLAMWGLDALLALIGDGLPRATEVRLDGRVVLFTLGVSVLTGVMFGLVPALQASRADLHGALREGTRGTGGRASGRTRAVLVVSQVALALVLLVGAGLFMRSFLALQAVDAGFDSQGVLTARLSLPTERYPEVAQRANFMRDFVARVQALPGVESAGVVNLLPLTGHSDRSLDVEGKPKGPTDTPWPAVEYRVVSPDYHKVLRIPLLQGRLLTEADSFEAPHSVVINESTAKALWSGEDPIGRRIRLHRNDGEGPWATVVGVVQDVKEWGLDQPARPVAYHAALQQGMSGAYLVVRTRQGPEALLASLQTELRAVDSNLPLFDVAPLESVVDDSVSQRRFSMLLLMMFAAGAVVLASLGIYGVIAYTVTLRTRELGIRMALGARQGEVLSLMVGHGLRLTLLGVGIGLALALALGRLLSAMLYGIQAHDPLTFLGVAALLTGVALVASWLPARRAARVDPAITLRAE</sequence>
<dbReference type="Pfam" id="PF02687">
    <property type="entry name" value="FtsX"/>
    <property type="match status" value="2"/>
</dbReference>
<organism evidence="10 11">
    <name type="scientific">Hyalangium rubrum</name>
    <dbReference type="NCBI Taxonomy" id="3103134"/>
    <lineage>
        <taxon>Bacteria</taxon>
        <taxon>Pseudomonadati</taxon>
        <taxon>Myxococcota</taxon>
        <taxon>Myxococcia</taxon>
        <taxon>Myxococcales</taxon>
        <taxon>Cystobacterineae</taxon>
        <taxon>Archangiaceae</taxon>
        <taxon>Hyalangium</taxon>
    </lineage>
</organism>
<dbReference type="InterPro" id="IPR050250">
    <property type="entry name" value="Macrolide_Exporter_MacB"/>
</dbReference>
<gene>
    <name evidence="10" type="ORF">SYV04_17435</name>
</gene>
<keyword evidence="5 7" id="KW-0472">Membrane</keyword>
<feature type="domain" description="ABC3 transporter permease C-terminal" evidence="8">
    <location>
        <begin position="688"/>
        <end position="802"/>
    </location>
</feature>
<comment type="caution">
    <text evidence="10">The sequence shown here is derived from an EMBL/GenBank/DDBJ whole genome shotgun (WGS) entry which is preliminary data.</text>
</comment>
<reference evidence="10 11" key="1">
    <citation type="submission" date="2023-12" db="EMBL/GenBank/DDBJ databases">
        <title>the genome sequence of Hyalangium sp. s54d21.</title>
        <authorList>
            <person name="Zhang X."/>
        </authorList>
    </citation>
    <scope>NUCLEOTIDE SEQUENCE [LARGE SCALE GENOMIC DNA]</scope>
    <source>
        <strain evidence="11">s54d21</strain>
    </source>
</reference>
<feature type="transmembrane region" description="Helical" evidence="7">
    <location>
        <begin position="21"/>
        <end position="43"/>
    </location>
</feature>
<feature type="transmembrane region" description="Helical" evidence="7">
    <location>
        <begin position="372"/>
        <end position="393"/>
    </location>
</feature>
<evidence type="ECO:0000256" key="2">
    <source>
        <dbReference type="ARBA" id="ARBA00022475"/>
    </source>
</evidence>
<evidence type="ECO:0000256" key="7">
    <source>
        <dbReference type="SAM" id="Phobius"/>
    </source>
</evidence>
<keyword evidence="3 7" id="KW-0812">Transmembrane</keyword>
<dbReference type="PANTHER" id="PTHR30572">
    <property type="entry name" value="MEMBRANE COMPONENT OF TRANSPORTER-RELATED"/>
    <property type="match status" value="1"/>
</dbReference>
<feature type="transmembrane region" description="Helical" evidence="7">
    <location>
        <begin position="684"/>
        <end position="711"/>
    </location>
</feature>
<evidence type="ECO:0000313" key="11">
    <source>
        <dbReference type="Proteomes" id="UP001291309"/>
    </source>
</evidence>
<evidence type="ECO:0000256" key="6">
    <source>
        <dbReference type="ARBA" id="ARBA00038076"/>
    </source>
</evidence>
<evidence type="ECO:0000256" key="5">
    <source>
        <dbReference type="ARBA" id="ARBA00023136"/>
    </source>
</evidence>